<dbReference type="PANTHER" id="PTHR46211">
    <property type="entry name" value="GLYCEROPHOSPHORYL DIESTER PHOSPHODIESTERASE"/>
    <property type="match status" value="1"/>
</dbReference>
<name>A9A0W0_DESOH</name>
<dbReference type="GO" id="GO:0008081">
    <property type="term" value="F:phosphoric diester hydrolase activity"/>
    <property type="evidence" value="ECO:0007669"/>
    <property type="project" value="InterPro"/>
</dbReference>
<dbReference type="AlphaFoldDB" id="A9A0W0"/>
<evidence type="ECO:0000259" key="1">
    <source>
        <dbReference type="PROSITE" id="PS51704"/>
    </source>
</evidence>
<evidence type="ECO:0000313" key="2">
    <source>
        <dbReference type="EMBL" id="ABW67585.1"/>
    </source>
</evidence>
<dbReference type="Pfam" id="PF03009">
    <property type="entry name" value="GDPD"/>
    <property type="match status" value="1"/>
</dbReference>
<proteinExistence type="predicted"/>
<dbReference type="PROSITE" id="PS51704">
    <property type="entry name" value="GP_PDE"/>
    <property type="match status" value="1"/>
</dbReference>
<dbReference type="Proteomes" id="UP000008561">
    <property type="component" value="Chromosome"/>
</dbReference>
<organism evidence="2 3">
    <name type="scientific">Desulfosudis oleivorans (strain DSM 6200 / JCM 39069 / Hxd3)</name>
    <name type="common">Desulfococcus oleovorans</name>
    <dbReference type="NCBI Taxonomy" id="96561"/>
    <lineage>
        <taxon>Bacteria</taxon>
        <taxon>Pseudomonadati</taxon>
        <taxon>Thermodesulfobacteriota</taxon>
        <taxon>Desulfobacteria</taxon>
        <taxon>Desulfobacterales</taxon>
        <taxon>Desulfosudaceae</taxon>
        <taxon>Desulfosudis</taxon>
    </lineage>
</organism>
<sequence length="228" mass="24580">MICLAHRGASGHAPENTLAAFEKAVELGADWIELDVFAVENALVVIHDNRLERTTNGAGYVMTSSVAYLRSLDAGNGQKIPLLSEVLELAAGKIKVNIELKGPGTAGPVAALIEFYVKNQGRQYADFLVSSFDHRQVKKAKTLCPGLPIAPNLTGPPLNLDRLVADLSPFSIHVDADFVTTELVDEIHGLGCPAFVFTANTVEEIKRLRDMGVDGVFTNFPERVKQAG</sequence>
<dbReference type="KEGG" id="dol:Dole_1781"/>
<dbReference type="Gene3D" id="3.20.20.190">
    <property type="entry name" value="Phosphatidylinositol (PI) phosphodiesterase"/>
    <property type="match status" value="1"/>
</dbReference>
<dbReference type="eggNOG" id="COG0584">
    <property type="taxonomic scope" value="Bacteria"/>
</dbReference>
<gene>
    <name evidence="2" type="ordered locus">Dole_1781</name>
</gene>
<keyword evidence="3" id="KW-1185">Reference proteome</keyword>
<dbReference type="GO" id="GO:0006629">
    <property type="term" value="P:lipid metabolic process"/>
    <property type="evidence" value="ECO:0007669"/>
    <property type="project" value="InterPro"/>
</dbReference>
<dbReference type="SUPFAM" id="SSF51695">
    <property type="entry name" value="PLC-like phosphodiesterases"/>
    <property type="match status" value="1"/>
</dbReference>
<dbReference type="InterPro" id="IPR030395">
    <property type="entry name" value="GP_PDE_dom"/>
</dbReference>
<evidence type="ECO:0000313" key="3">
    <source>
        <dbReference type="Proteomes" id="UP000008561"/>
    </source>
</evidence>
<dbReference type="STRING" id="96561.Dole_1781"/>
<dbReference type="InterPro" id="IPR017946">
    <property type="entry name" value="PLC-like_Pdiesterase_TIM-brl"/>
</dbReference>
<dbReference type="OrthoDB" id="9795622at2"/>
<protein>
    <submittedName>
        <fullName evidence="2">Glycerophosphoryl diester phosphodiesterase</fullName>
    </submittedName>
</protein>
<dbReference type="PANTHER" id="PTHR46211:SF1">
    <property type="entry name" value="GLYCEROPHOSPHODIESTER PHOSPHODIESTERASE, CYTOPLASMIC"/>
    <property type="match status" value="1"/>
</dbReference>
<feature type="domain" description="GP-PDE" evidence="1">
    <location>
        <begin position="1"/>
        <end position="228"/>
    </location>
</feature>
<reference evidence="2 3" key="1">
    <citation type="submission" date="2007-10" db="EMBL/GenBank/DDBJ databases">
        <title>Complete sequence of Desulfococcus oleovorans Hxd3.</title>
        <authorList>
            <consortium name="US DOE Joint Genome Institute"/>
            <person name="Copeland A."/>
            <person name="Lucas S."/>
            <person name="Lapidus A."/>
            <person name="Barry K."/>
            <person name="Glavina del Rio T."/>
            <person name="Dalin E."/>
            <person name="Tice H."/>
            <person name="Pitluck S."/>
            <person name="Kiss H."/>
            <person name="Brettin T."/>
            <person name="Bruce D."/>
            <person name="Detter J.C."/>
            <person name="Han C."/>
            <person name="Schmutz J."/>
            <person name="Larimer F."/>
            <person name="Land M."/>
            <person name="Hauser L."/>
            <person name="Kyrpides N."/>
            <person name="Kim E."/>
            <person name="Wawrik B."/>
            <person name="Richardson P."/>
        </authorList>
    </citation>
    <scope>NUCLEOTIDE SEQUENCE [LARGE SCALE GENOMIC DNA]</scope>
    <source>
        <strain evidence="3">DSM 6200 / JCM 39069 / Hxd3</strain>
    </source>
</reference>
<accession>A9A0W0</accession>
<dbReference type="EMBL" id="CP000859">
    <property type="protein sequence ID" value="ABW67585.1"/>
    <property type="molecule type" value="Genomic_DNA"/>
</dbReference>
<dbReference type="HOGENOM" id="CLU_030006_3_2_7"/>